<dbReference type="Pfam" id="PF08281">
    <property type="entry name" value="Sigma70_r4_2"/>
    <property type="match status" value="1"/>
</dbReference>
<keyword evidence="4" id="KW-0804">Transcription</keyword>
<evidence type="ECO:0000259" key="6">
    <source>
        <dbReference type="Pfam" id="PF08281"/>
    </source>
</evidence>
<dbReference type="PANTHER" id="PTHR43133:SF51">
    <property type="entry name" value="RNA POLYMERASE SIGMA FACTOR"/>
    <property type="match status" value="1"/>
</dbReference>
<dbReference type="GO" id="GO:0003677">
    <property type="term" value="F:DNA binding"/>
    <property type="evidence" value="ECO:0007669"/>
    <property type="project" value="InterPro"/>
</dbReference>
<protein>
    <submittedName>
        <fullName evidence="7">RNA polymerase subunit sigma</fullName>
    </submittedName>
</protein>
<dbReference type="InterPro" id="IPR007627">
    <property type="entry name" value="RNA_pol_sigma70_r2"/>
</dbReference>
<comment type="caution">
    <text evidence="7">The sequence shown here is derived from an EMBL/GenBank/DDBJ whole genome shotgun (WGS) entry which is preliminary data.</text>
</comment>
<reference evidence="7 8" key="1">
    <citation type="submission" date="2016-12" db="EMBL/GenBank/DDBJ databases">
        <title>Candidatus Reconcilibacillus cellulovorans genome.</title>
        <authorList>
            <person name="Kolinko S."/>
            <person name="Wu Y.-W."/>
            <person name="Tachea F."/>
            <person name="Denzel E."/>
            <person name="Hiras J."/>
            <person name="Baecker N."/>
            <person name="Chan L.J."/>
            <person name="Eichorst S.A."/>
            <person name="Frey D."/>
            <person name="Adams P.D."/>
            <person name="Pray T."/>
            <person name="Tanjore D."/>
            <person name="Petzold C.J."/>
            <person name="Gladden J.M."/>
            <person name="Simmons B.A."/>
            <person name="Singer S.W."/>
        </authorList>
    </citation>
    <scope>NUCLEOTIDE SEQUENCE [LARGE SCALE GENOMIC DNA]</scope>
    <source>
        <strain evidence="7">JTherm</strain>
    </source>
</reference>
<dbReference type="SUPFAM" id="SSF88659">
    <property type="entry name" value="Sigma3 and sigma4 domains of RNA polymerase sigma factors"/>
    <property type="match status" value="1"/>
</dbReference>
<feature type="domain" description="RNA polymerase sigma-70 region 2" evidence="5">
    <location>
        <begin position="23"/>
        <end position="87"/>
    </location>
</feature>
<evidence type="ECO:0000256" key="4">
    <source>
        <dbReference type="ARBA" id="ARBA00023163"/>
    </source>
</evidence>
<dbReference type="InterPro" id="IPR039425">
    <property type="entry name" value="RNA_pol_sigma-70-like"/>
</dbReference>
<dbReference type="Pfam" id="PF04542">
    <property type="entry name" value="Sigma70_r2"/>
    <property type="match status" value="1"/>
</dbReference>
<dbReference type="CDD" id="cd06171">
    <property type="entry name" value="Sigma70_r4"/>
    <property type="match status" value="1"/>
</dbReference>
<keyword evidence="2" id="KW-0805">Transcription regulation</keyword>
<organism evidence="7 8">
    <name type="scientific">Candidatus Reconcilbacillus cellulovorans</name>
    <dbReference type="NCBI Taxonomy" id="1906605"/>
    <lineage>
        <taxon>Bacteria</taxon>
        <taxon>Bacillati</taxon>
        <taxon>Bacillota</taxon>
        <taxon>Bacilli</taxon>
        <taxon>Bacillales</taxon>
        <taxon>Paenibacillaceae</taxon>
        <taxon>Candidatus Reconcilbacillus</taxon>
    </lineage>
</organism>
<dbReference type="PANTHER" id="PTHR43133">
    <property type="entry name" value="RNA POLYMERASE ECF-TYPE SIGMA FACTO"/>
    <property type="match status" value="1"/>
</dbReference>
<evidence type="ECO:0000259" key="5">
    <source>
        <dbReference type="Pfam" id="PF04542"/>
    </source>
</evidence>
<dbReference type="EMBL" id="MOXJ01000020">
    <property type="protein sequence ID" value="PDO10053.1"/>
    <property type="molecule type" value="Genomic_DNA"/>
</dbReference>
<dbReference type="GO" id="GO:0016987">
    <property type="term" value="F:sigma factor activity"/>
    <property type="evidence" value="ECO:0007669"/>
    <property type="project" value="UniProtKB-KW"/>
</dbReference>
<dbReference type="AlphaFoldDB" id="A0A2A6DZ82"/>
<evidence type="ECO:0000256" key="2">
    <source>
        <dbReference type="ARBA" id="ARBA00023015"/>
    </source>
</evidence>
<dbReference type="InterPro" id="IPR013325">
    <property type="entry name" value="RNA_pol_sigma_r2"/>
</dbReference>
<evidence type="ECO:0000313" key="7">
    <source>
        <dbReference type="EMBL" id="PDO10053.1"/>
    </source>
</evidence>
<dbReference type="InterPro" id="IPR013324">
    <property type="entry name" value="RNA_pol_sigma_r3/r4-like"/>
</dbReference>
<dbReference type="InterPro" id="IPR036388">
    <property type="entry name" value="WH-like_DNA-bd_sf"/>
</dbReference>
<gene>
    <name evidence="7" type="ORF">BLM47_08960</name>
</gene>
<evidence type="ECO:0000313" key="8">
    <source>
        <dbReference type="Proteomes" id="UP000243688"/>
    </source>
</evidence>
<comment type="similarity">
    <text evidence="1">Belongs to the sigma-70 factor family. ECF subfamily.</text>
</comment>
<dbReference type="InterPro" id="IPR013249">
    <property type="entry name" value="RNA_pol_sigma70_r4_t2"/>
</dbReference>
<dbReference type="NCBIfam" id="TIGR02937">
    <property type="entry name" value="sigma70-ECF"/>
    <property type="match status" value="1"/>
</dbReference>
<dbReference type="Proteomes" id="UP000243688">
    <property type="component" value="Unassembled WGS sequence"/>
</dbReference>
<evidence type="ECO:0000256" key="3">
    <source>
        <dbReference type="ARBA" id="ARBA00023082"/>
    </source>
</evidence>
<dbReference type="Gene3D" id="1.10.10.10">
    <property type="entry name" value="Winged helix-like DNA-binding domain superfamily/Winged helix DNA-binding domain"/>
    <property type="match status" value="1"/>
</dbReference>
<accession>A0A2A6DZ82</accession>
<dbReference type="GO" id="GO:0006352">
    <property type="term" value="P:DNA-templated transcription initiation"/>
    <property type="evidence" value="ECO:0007669"/>
    <property type="project" value="InterPro"/>
</dbReference>
<feature type="domain" description="RNA polymerase sigma factor 70 region 4 type 2" evidence="6">
    <location>
        <begin position="117"/>
        <end position="168"/>
    </location>
</feature>
<name>A0A2A6DZ82_9BACL</name>
<evidence type="ECO:0000256" key="1">
    <source>
        <dbReference type="ARBA" id="ARBA00010641"/>
    </source>
</evidence>
<sequence>MVAPELIRAAREGDREALVTLLRQIETHVYRTAYYLLDNEQDAQDAAQEALIRIYQKISSYEEKAKFQTWVQRIVTNVCIDKFRRAKETVSVEEHALFFPSDQDVEREVLSKDAARDVRAAIRRLPEQQRAVVILRYMQDFSYQEIASSLDLPINTVKSHLFRARQQLQQWLQEYDYGYEKKGVRG</sequence>
<dbReference type="SUPFAM" id="SSF88946">
    <property type="entry name" value="Sigma2 domain of RNA polymerase sigma factors"/>
    <property type="match status" value="1"/>
</dbReference>
<dbReference type="InterPro" id="IPR014284">
    <property type="entry name" value="RNA_pol_sigma-70_dom"/>
</dbReference>
<dbReference type="Gene3D" id="1.10.1740.10">
    <property type="match status" value="1"/>
</dbReference>
<proteinExistence type="inferred from homology"/>
<keyword evidence="3" id="KW-0731">Sigma factor</keyword>